<dbReference type="GO" id="GO:0120029">
    <property type="term" value="P:proton export across plasma membrane"/>
    <property type="evidence" value="ECO:0007669"/>
    <property type="project" value="InterPro"/>
</dbReference>
<evidence type="ECO:0000256" key="9">
    <source>
        <dbReference type="ARBA" id="ARBA00023136"/>
    </source>
</evidence>
<keyword evidence="5 11" id="KW-0812">Transmembrane</keyword>
<dbReference type="OrthoDB" id="2190219at2759"/>
<name>A0A8H7RE49_9FUNG</name>
<keyword evidence="8" id="KW-0406">Ion transport</keyword>
<feature type="transmembrane region" description="Helical" evidence="11">
    <location>
        <begin position="397"/>
        <end position="422"/>
    </location>
</feature>
<organism evidence="13 14">
    <name type="scientific">Mucor saturninus</name>
    <dbReference type="NCBI Taxonomy" id="64648"/>
    <lineage>
        <taxon>Eukaryota</taxon>
        <taxon>Fungi</taxon>
        <taxon>Fungi incertae sedis</taxon>
        <taxon>Mucoromycota</taxon>
        <taxon>Mucoromycotina</taxon>
        <taxon>Mucoromycetes</taxon>
        <taxon>Mucorales</taxon>
        <taxon>Mucorineae</taxon>
        <taxon>Mucoraceae</taxon>
        <taxon>Mucor</taxon>
    </lineage>
</organism>
<feature type="transmembrane region" description="Helical" evidence="11">
    <location>
        <begin position="325"/>
        <end position="345"/>
    </location>
</feature>
<feature type="transmembrane region" description="Helical" evidence="11">
    <location>
        <begin position="357"/>
        <end position="377"/>
    </location>
</feature>
<evidence type="ECO:0000256" key="10">
    <source>
        <dbReference type="ARBA" id="ARBA00023201"/>
    </source>
</evidence>
<feature type="transmembrane region" description="Helical" evidence="11">
    <location>
        <begin position="98"/>
        <end position="121"/>
    </location>
</feature>
<accession>A0A8H7RE49</accession>
<dbReference type="PANTHER" id="PTHR31382">
    <property type="entry name" value="NA(+)/H(+) ANTIPORTER"/>
    <property type="match status" value="1"/>
</dbReference>
<comment type="similarity">
    <text evidence="2">Belongs to the fungal Na(+)/H(+) exchanger family.</text>
</comment>
<evidence type="ECO:0000313" key="13">
    <source>
        <dbReference type="EMBL" id="KAG2209744.1"/>
    </source>
</evidence>
<evidence type="ECO:0000256" key="7">
    <source>
        <dbReference type="ARBA" id="ARBA00023053"/>
    </source>
</evidence>
<keyword evidence="3" id="KW-0813">Transport</keyword>
<feature type="transmembrane region" description="Helical" evidence="11">
    <location>
        <begin position="6"/>
        <end position="27"/>
    </location>
</feature>
<evidence type="ECO:0000256" key="5">
    <source>
        <dbReference type="ARBA" id="ARBA00022692"/>
    </source>
</evidence>
<dbReference type="EMBL" id="JAEPRD010000014">
    <property type="protein sequence ID" value="KAG2209744.1"/>
    <property type="molecule type" value="Genomic_DNA"/>
</dbReference>
<evidence type="ECO:0000313" key="14">
    <source>
        <dbReference type="Proteomes" id="UP000603453"/>
    </source>
</evidence>
<feature type="transmembrane region" description="Helical" evidence="11">
    <location>
        <begin position="240"/>
        <end position="258"/>
    </location>
</feature>
<evidence type="ECO:0000259" key="12">
    <source>
        <dbReference type="Pfam" id="PF00999"/>
    </source>
</evidence>
<keyword evidence="6 11" id="KW-1133">Transmembrane helix</keyword>
<evidence type="ECO:0000256" key="8">
    <source>
        <dbReference type="ARBA" id="ARBA00023065"/>
    </source>
</evidence>
<evidence type="ECO:0000256" key="4">
    <source>
        <dbReference type="ARBA" id="ARBA00022449"/>
    </source>
</evidence>
<gene>
    <name evidence="13" type="ORF">INT47_001892</name>
</gene>
<feature type="transmembrane region" description="Helical" evidence="11">
    <location>
        <begin position="39"/>
        <end position="57"/>
    </location>
</feature>
<feature type="transmembrane region" description="Helical" evidence="11">
    <location>
        <begin position="69"/>
        <end position="86"/>
    </location>
</feature>
<dbReference type="InterPro" id="IPR006153">
    <property type="entry name" value="Cation/H_exchanger_TM"/>
</dbReference>
<evidence type="ECO:0000256" key="3">
    <source>
        <dbReference type="ARBA" id="ARBA00022448"/>
    </source>
</evidence>
<comment type="caution">
    <text evidence="13">The sequence shown here is derived from an EMBL/GenBank/DDBJ whole genome shotgun (WGS) entry which is preliminary data.</text>
</comment>
<dbReference type="GO" id="GO:0005886">
    <property type="term" value="C:plasma membrane"/>
    <property type="evidence" value="ECO:0007669"/>
    <property type="project" value="InterPro"/>
</dbReference>
<dbReference type="AlphaFoldDB" id="A0A8H7RE49"/>
<keyword evidence="7" id="KW-0915">Sodium</keyword>
<dbReference type="FunFam" id="1.20.1530.20:FF:000015">
    <property type="entry name" value="Na(+)/H(+) antiporter 2"/>
    <property type="match status" value="1"/>
</dbReference>
<comment type="subcellular location">
    <subcellularLocation>
        <location evidence="1">Membrane</location>
        <topology evidence="1">Multi-pass membrane protein</topology>
    </subcellularLocation>
</comment>
<dbReference type="Proteomes" id="UP000603453">
    <property type="component" value="Unassembled WGS sequence"/>
</dbReference>
<feature type="transmembrane region" description="Helical" evidence="11">
    <location>
        <begin position="175"/>
        <end position="192"/>
    </location>
</feature>
<feature type="domain" description="Cation/H+ exchanger transmembrane" evidence="12">
    <location>
        <begin position="22"/>
        <end position="417"/>
    </location>
</feature>
<reference evidence="13" key="1">
    <citation type="submission" date="2020-12" db="EMBL/GenBank/DDBJ databases">
        <title>Metabolic potential, ecology and presence of endohyphal bacteria is reflected in genomic diversity of Mucoromycotina.</title>
        <authorList>
            <person name="Muszewska A."/>
            <person name="Okrasinska A."/>
            <person name="Steczkiewicz K."/>
            <person name="Drgas O."/>
            <person name="Orlowska M."/>
            <person name="Perlinska-Lenart U."/>
            <person name="Aleksandrzak-Piekarczyk T."/>
            <person name="Szatraj K."/>
            <person name="Zielenkiewicz U."/>
            <person name="Pilsyk S."/>
            <person name="Malc E."/>
            <person name="Mieczkowski P."/>
            <person name="Kruszewska J.S."/>
            <person name="Biernat P."/>
            <person name="Pawlowska J."/>
        </authorList>
    </citation>
    <scope>NUCLEOTIDE SEQUENCE</scope>
    <source>
        <strain evidence="13">WA0000017839</strain>
    </source>
</reference>
<evidence type="ECO:0000256" key="6">
    <source>
        <dbReference type="ARBA" id="ARBA00022989"/>
    </source>
</evidence>
<evidence type="ECO:0000256" key="1">
    <source>
        <dbReference type="ARBA" id="ARBA00004141"/>
    </source>
</evidence>
<proteinExistence type="inferred from homology"/>
<sequence length="516" mass="58260">MDIDTTVSTVAAVLGGFILLYGVCSLVIKEKLYISEASVAILCGILCGPVGFNLINIDDWVYKDDVSRQFTRIVIAIQVMAAGVSLPKAYLRKEFKSLLILLGPVMVFMWVLSGLCVWYFIPGLTFLEALMIASCFTPTDPVLANSIVQGYFAEQHVPPNIRHLIVAESGANDGLGYPFLFLAIYLIQMATAGDAVLKWSWYIMGYEIDFSIVIGFAVGYVARKTLRFSEERNWIDKESFLVYAIALSLFLMGSVGLLGSDDLLACFIAGNSFTWDDWFRTETENAHLTEVIDMLLNLSIFVYIGLTMPWSAFNSLETNLTIWKLLGLAAAVLLFRRLPVILGLYKYIPAISNWRQAIFMGWFGPMGVGALFYYTIAIQFFETDGENAYARLVIEPIIYFIILSSVVIHGITIPIFFLGSFATRTLTKTNSKSSSLPNEVSVIQIMSEVYSDDIVFFYRPPYLTNLMSRMVRSFQPTIWILQKWMVPKRKMFPTFELKAAYLHEPLRYLKCWVPAL</sequence>
<keyword evidence="4" id="KW-0050">Antiport</keyword>
<feature type="transmembrane region" description="Helical" evidence="11">
    <location>
        <begin position="199"/>
        <end position="220"/>
    </location>
</feature>
<dbReference type="GO" id="GO:0036376">
    <property type="term" value="P:sodium ion export across plasma membrane"/>
    <property type="evidence" value="ECO:0007669"/>
    <property type="project" value="InterPro"/>
</dbReference>
<dbReference type="InterPro" id="IPR004712">
    <property type="entry name" value="Na+/H+_antiporter_fungi"/>
</dbReference>
<dbReference type="GO" id="GO:0015385">
    <property type="term" value="F:sodium:proton antiporter activity"/>
    <property type="evidence" value="ECO:0007669"/>
    <property type="project" value="InterPro"/>
</dbReference>
<evidence type="ECO:0000256" key="11">
    <source>
        <dbReference type="SAM" id="Phobius"/>
    </source>
</evidence>
<protein>
    <recommendedName>
        <fullName evidence="12">Cation/H+ exchanger transmembrane domain-containing protein</fullName>
    </recommendedName>
</protein>
<feature type="transmembrane region" description="Helical" evidence="11">
    <location>
        <begin position="294"/>
        <end position="313"/>
    </location>
</feature>
<feature type="non-terminal residue" evidence="13">
    <location>
        <position position="1"/>
    </location>
</feature>
<keyword evidence="10" id="KW-0739">Sodium transport</keyword>
<keyword evidence="9 11" id="KW-0472">Membrane</keyword>
<keyword evidence="14" id="KW-1185">Reference proteome</keyword>
<dbReference type="Pfam" id="PF00999">
    <property type="entry name" value="Na_H_Exchanger"/>
    <property type="match status" value="1"/>
</dbReference>
<dbReference type="PANTHER" id="PTHR31382:SF1">
    <property type="entry name" value="SODIUM ION_PROTON EXCHANGER (EUROFUNG)"/>
    <property type="match status" value="1"/>
</dbReference>
<dbReference type="InterPro" id="IPR038770">
    <property type="entry name" value="Na+/solute_symporter_sf"/>
</dbReference>
<dbReference type="GO" id="GO:0042391">
    <property type="term" value="P:regulation of membrane potential"/>
    <property type="evidence" value="ECO:0007669"/>
    <property type="project" value="InterPro"/>
</dbReference>
<evidence type="ECO:0000256" key="2">
    <source>
        <dbReference type="ARBA" id="ARBA00005248"/>
    </source>
</evidence>
<dbReference type="Gene3D" id="1.20.1530.20">
    <property type="match status" value="1"/>
</dbReference>